<protein>
    <submittedName>
        <fullName evidence="2">Uncharacterized protein</fullName>
    </submittedName>
</protein>
<evidence type="ECO:0000256" key="1">
    <source>
        <dbReference type="SAM" id="MobiDB-lite"/>
    </source>
</evidence>
<accession>A0A195EUE2</accession>
<dbReference type="AlphaFoldDB" id="A0A195EUE2"/>
<keyword evidence="3" id="KW-1185">Reference proteome</keyword>
<dbReference type="EMBL" id="KQ981979">
    <property type="protein sequence ID" value="KYN31499.1"/>
    <property type="molecule type" value="Genomic_DNA"/>
</dbReference>
<dbReference type="Proteomes" id="UP000078541">
    <property type="component" value="Unassembled WGS sequence"/>
</dbReference>
<evidence type="ECO:0000313" key="2">
    <source>
        <dbReference type="EMBL" id="KYN31499.1"/>
    </source>
</evidence>
<feature type="region of interest" description="Disordered" evidence="1">
    <location>
        <begin position="95"/>
        <end position="143"/>
    </location>
</feature>
<organism evidence="2 3">
    <name type="scientific">Trachymyrmex septentrionalis</name>
    <dbReference type="NCBI Taxonomy" id="34720"/>
    <lineage>
        <taxon>Eukaryota</taxon>
        <taxon>Metazoa</taxon>
        <taxon>Ecdysozoa</taxon>
        <taxon>Arthropoda</taxon>
        <taxon>Hexapoda</taxon>
        <taxon>Insecta</taxon>
        <taxon>Pterygota</taxon>
        <taxon>Neoptera</taxon>
        <taxon>Endopterygota</taxon>
        <taxon>Hymenoptera</taxon>
        <taxon>Apocrita</taxon>
        <taxon>Aculeata</taxon>
        <taxon>Formicoidea</taxon>
        <taxon>Formicidae</taxon>
        <taxon>Myrmicinae</taxon>
        <taxon>Trachymyrmex</taxon>
    </lineage>
</organism>
<evidence type="ECO:0000313" key="3">
    <source>
        <dbReference type="Proteomes" id="UP000078541"/>
    </source>
</evidence>
<proteinExistence type="predicted"/>
<sequence length="143" mass="16350">MNDGEVEGGGARVSEEDKENHAGGGRGGSHLSLATPSRASNEDEFVLRRGLIVRSQWSTISGLCPDFALSNRNYIEQCPSPELSCDRDRGTCRLRSRDRSRTRQRDDVERVTKREAEKREEKRNARERMSKRNQDRHGQRTVH</sequence>
<feature type="region of interest" description="Disordered" evidence="1">
    <location>
        <begin position="1"/>
        <end position="42"/>
    </location>
</feature>
<name>A0A195EUE2_9HYME</name>
<gene>
    <name evidence="2" type="ORF">ALC56_14380</name>
</gene>
<reference evidence="2 3" key="1">
    <citation type="submission" date="2016-03" db="EMBL/GenBank/DDBJ databases">
        <title>Trachymyrmex septentrionalis WGS genome.</title>
        <authorList>
            <person name="Nygaard S."/>
            <person name="Hu H."/>
            <person name="Boomsma J."/>
            <person name="Zhang G."/>
        </authorList>
    </citation>
    <scope>NUCLEOTIDE SEQUENCE [LARGE SCALE GENOMIC DNA]</scope>
    <source>
        <strain evidence="2">Tsep2-gDNA-1</strain>
        <tissue evidence="2">Whole body</tissue>
    </source>
</reference>